<keyword evidence="1" id="KW-0677">Repeat</keyword>
<dbReference type="RefSeq" id="WP_012798064.1">
    <property type="nucleotide sequence ID" value="NC_013165.1"/>
</dbReference>
<dbReference type="Pfam" id="PF13432">
    <property type="entry name" value="TPR_16"/>
    <property type="match status" value="1"/>
</dbReference>
<dbReference type="Pfam" id="PF13176">
    <property type="entry name" value="TPR_7"/>
    <property type="match status" value="1"/>
</dbReference>
<dbReference type="eggNOG" id="COG0457">
    <property type="taxonomic scope" value="Bacteria"/>
</dbReference>
<evidence type="ECO:0000256" key="2">
    <source>
        <dbReference type="ARBA" id="ARBA00022803"/>
    </source>
</evidence>
<feature type="repeat" description="TPR" evidence="3">
    <location>
        <begin position="150"/>
        <end position="183"/>
    </location>
</feature>
<accession>C7N4X5</accession>
<keyword evidence="4" id="KW-0812">Transmembrane</keyword>
<evidence type="ECO:0000313" key="6">
    <source>
        <dbReference type="Proteomes" id="UP000002026"/>
    </source>
</evidence>
<dbReference type="STRING" id="471855.Shel_09190"/>
<evidence type="ECO:0000256" key="3">
    <source>
        <dbReference type="PROSITE-ProRule" id="PRU00339"/>
    </source>
</evidence>
<organism evidence="5 6">
    <name type="scientific">Slackia heliotrinireducens (strain ATCC 29202 / DSM 20476 / NCTC 11029 / RHS 1)</name>
    <name type="common">Peptococcus heliotrinreducens</name>
    <dbReference type="NCBI Taxonomy" id="471855"/>
    <lineage>
        <taxon>Bacteria</taxon>
        <taxon>Bacillati</taxon>
        <taxon>Actinomycetota</taxon>
        <taxon>Coriobacteriia</taxon>
        <taxon>Eggerthellales</taxon>
        <taxon>Eggerthellaceae</taxon>
        <taxon>Slackia</taxon>
    </lineage>
</organism>
<reference evidence="5 6" key="1">
    <citation type="journal article" date="2009" name="Stand. Genomic Sci.">
        <title>Complete genome sequence of Slackia heliotrinireducens type strain (RHS 1).</title>
        <authorList>
            <person name="Pukall R."/>
            <person name="Lapidus A."/>
            <person name="Nolan M."/>
            <person name="Copeland A."/>
            <person name="Glavina Del Rio T."/>
            <person name="Lucas S."/>
            <person name="Chen F."/>
            <person name="Tice H."/>
            <person name="Cheng J.F."/>
            <person name="Chertkov O."/>
            <person name="Bruce D."/>
            <person name="Goodwin L."/>
            <person name="Kuske C."/>
            <person name="Brettin T."/>
            <person name="Detter J.C."/>
            <person name="Han C."/>
            <person name="Pitluck S."/>
            <person name="Pati A."/>
            <person name="Mavrommatis K."/>
            <person name="Ivanova N."/>
            <person name="Ovchinnikova G."/>
            <person name="Chen A."/>
            <person name="Palaniappan K."/>
            <person name="Schneider S."/>
            <person name="Rohde M."/>
            <person name="Chain P."/>
            <person name="D'haeseleer P."/>
            <person name="Goker M."/>
            <person name="Bristow J."/>
            <person name="Eisen J.A."/>
            <person name="Markowitz V."/>
            <person name="Kyrpides N.C."/>
            <person name="Klenk H.P."/>
            <person name="Hugenholtz P."/>
        </authorList>
    </citation>
    <scope>NUCLEOTIDE SEQUENCE [LARGE SCALE GENOMIC DNA]</scope>
    <source>
        <strain evidence="6">ATCC 29202 / DSM 20476 / NCTC 11029 / RHS 1</strain>
    </source>
</reference>
<keyword evidence="2 3" id="KW-0802">TPR repeat</keyword>
<dbReference type="AlphaFoldDB" id="C7N4X5"/>
<sequence length="455" mass="49160">MENTYIDQAKAAYASHDFAGAIEAYTQCLQDEEVEKAPGDTGFLYHQIGNSYLQMRDFESAIGAYSQAVADSAYDACGAVNCNMGKAYAALKDYENAVACFEIATSDAKYASRYKAHLGMGNALLQLGKNAEAGAAFREAALDPANPDPTKALLNLGVCFMALDRPQAAVQSYESALQFDMDPAMRNKMQANLGQAYVACGQMQKAMNAFEAALADKTYFLTGSASVDYSKAATAVATGTASIAPVDVPQSDIGLQDMTGLDVAADGMPIDTDMQYVDDPTHYPADHYGYEVDDGYASGDDRFFNATDEELESYSKNIARQDRKRRNVGLKILVFFFVLLLAAAAAGVYLYTQGYGYPQQQDVVADLFANTDNAAEYFVDGLADADIAEIMNEVVQDDSITIDGVDRSMSTSTVYVTASTSEGGDVNYKVSLARDMIGWKVSDVELFFPSEEQSE</sequence>
<keyword evidence="4" id="KW-1133">Transmembrane helix</keyword>
<dbReference type="Pfam" id="PF13181">
    <property type="entry name" value="TPR_8"/>
    <property type="match status" value="2"/>
</dbReference>
<gene>
    <name evidence="5" type="ordered locus">Shel_09190</name>
</gene>
<proteinExistence type="predicted"/>
<dbReference type="InterPro" id="IPR051012">
    <property type="entry name" value="CellSynth/LPSAsmb/PSIAsmb"/>
</dbReference>
<dbReference type="InterPro" id="IPR019734">
    <property type="entry name" value="TPR_rpt"/>
</dbReference>
<dbReference type="Gene3D" id="1.25.40.10">
    <property type="entry name" value="Tetratricopeptide repeat domain"/>
    <property type="match status" value="2"/>
</dbReference>
<name>C7N4X5_SLAHD</name>
<evidence type="ECO:0000313" key="5">
    <source>
        <dbReference type="EMBL" id="ACV21960.1"/>
    </source>
</evidence>
<dbReference type="SUPFAM" id="SSF48452">
    <property type="entry name" value="TPR-like"/>
    <property type="match status" value="1"/>
</dbReference>
<dbReference type="PANTHER" id="PTHR45586:SF1">
    <property type="entry name" value="LIPOPOLYSACCHARIDE ASSEMBLY PROTEIN B"/>
    <property type="match status" value="1"/>
</dbReference>
<dbReference type="SMART" id="SM00028">
    <property type="entry name" value="TPR"/>
    <property type="match status" value="6"/>
</dbReference>
<dbReference type="KEGG" id="shi:Shel_09190"/>
<evidence type="ECO:0000256" key="1">
    <source>
        <dbReference type="ARBA" id="ARBA00022737"/>
    </source>
</evidence>
<dbReference type="PROSITE" id="PS50005">
    <property type="entry name" value="TPR"/>
    <property type="match status" value="2"/>
</dbReference>
<dbReference type="EMBL" id="CP001684">
    <property type="protein sequence ID" value="ACV21960.1"/>
    <property type="molecule type" value="Genomic_DNA"/>
</dbReference>
<dbReference type="Proteomes" id="UP000002026">
    <property type="component" value="Chromosome"/>
</dbReference>
<keyword evidence="6" id="KW-1185">Reference proteome</keyword>
<feature type="repeat" description="TPR" evidence="3">
    <location>
        <begin position="42"/>
        <end position="75"/>
    </location>
</feature>
<dbReference type="PANTHER" id="PTHR45586">
    <property type="entry name" value="TPR REPEAT-CONTAINING PROTEIN PA4667"/>
    <property type="match status" value="1"/>
</dbReference>
<dbReference type="HOGENOM" id="CLU_599526_0_0_11"/>
<evidence type="ECO:0000256" key="4">
    <source>
        <dbReference type="SAM" id="Phobius"/>
    </source>
</evidence>
<dbReference type="InterPro" id="IPR011990">
    <property type="entry name" value="TPR-like_helical_dom_sf"/>
</dbReference>
<keyword evidence="4" id="KW-0472">Membrane</keyword>
<protein>
    <submittedName>
        <fullName evidence="5">Tetratricopeptide repeat protein</fullName>
    </submittedName>
</protein>
<feature type="transmembrane region" description="Helical" evidence="4">
    <location>
        <begin position="328"/>
        <end position="351"/>
    </location>
</feature>